<evidence type="ECO:0000313" key="2">
    <source>
        <dbReference type="EMBL" id="MDV6261874.1"/>
    </source>
</evidence>
<feature type="domain" description="FAD dependent oxidoreductase" evidence="1">
    <location>
        <begin position="6"/>
        <end position="358"/>
    </location>
</feature>
<organism evidence="2 3">
    <name type="scientific">Rhodococcoides yunnanense</name>
    <dbReference type="NCBI Taxonomy" id="278209"/>
    <lineage>
        <taxon>Bacteria</taxon>
        <taxon>Bacillati</taxon>
        <taxon>Actinomycetota</taxon>
        <taxon>Actinomycetes</taxon>
        <taxon>Mycobacteriales</taxon>
        <taxon>Nocardiaceae</taxon>
        <taxon>Rhodococcoides</taxon>
    </lineage>
</organism>
<keyword evidence="2" id="KW-0560">Oxidoreductase</keyword>
<protein>
    <submittedName>
        <fullName evidence="2">FAD-dependent oxidoreductase</fullName>
        <ecNumber evidence="2">1.-.-.-</ecNumber>
    </submittedName>
</protein>
<dbReference type="EC" id="1.-.-.-" evidence="2"/>
<comment type="caution">
    <text evidence="2">The sequence shown here is derived from an EMBL/GenBank/DDBJ whole genome shotgun (WGS) entry which is preliminary data.</text>
</comment>
<accession>A0ABU4BCF0</accession>
<sequence>MRTEVDVVVIGAGIVGAATALALTRAGSRVAVLDRTLPNTAGSGTTAGNLHIQTIHTRRPGQGTAVDVEQLLPLQKSTSTLWNMLDETVPGLGLNRCGGFMVAETEEQVHALITKHRWERAAGIPTEVLSGDEARQALPLLGPSIQAATWCPWDGFAEPDLAGPAMLRQAVAEGATVHPSTPVSGLTRNDDVWNVRAGDESWFTPAVIDVAGPWMAPIAAMAGISLDLVPTSLQMHCLSAEPRTLEVLVQHVGEGMSIKQDRAGRLVLGGGWPAGEFHDTEAALTRLDSTDGNLAQVRRILPTLGQKQLLDTWTGPVVTTPDEMPVIGGLDGAPGLFVAGGTYSFTFAPLWGRILTELVHGRKPDLDISAFSPDRLVHFINH</sequence>
<dbReference type="GO" id="GO:0016491">
    <property type="term" value="F:oxidoreductase activity"/>
    <property type="evidence" value="ECO:0007669"/>
    <property type="project" value="UniProtKB-KW"/>
</dbReference>
<reference evidence="2 3" key="1">
    <citation type="submission" date="2023-10" db="EMBL/GenBank/DDBJ databases">
        <title>Development of a sustainable strategy for remediation of hydrocarbon-contaminated territories based on the waste exchange concept.</title>
        <authorList>
            <person name="Krivoruchko A."/>
        </authorList>
    </citation>
    <scope>NUCLEOTIDE SEQUENCE [LARGE SCALE GENOMIC DNA]</scope>
    <source>
        <strain evidence="2 3">IEGM 1323</strain>
    </source>
</reference>
<dbReference type="Proteomes" id="UP001185755">
    <property type="component" value="Unassembled WGS sequence"/>
</dbReference>
<dbReference type="SUPFAM" id="SSF51905">
    <property type="entry name" value="FAD/NAD(P)-binding domain"/>
    <property type="match status" value="1"/>
</dbReference>
<dbReference type="InterPro" id="IPR006076">
    <property type="entry name" value="FAD-dep_OxRdtase"/>
</dbReference>
<gene>
    <name evidence="2" type="ORF">R3P96_11010</name>
</gene>
<dbReference type="EMBL" id="JAWLJX010000002">
    <property type="protein sequence ID" value="MDV6261874.1"/>
    <property type="molecule type" value="Genomic_DNA"/>
</dbReference>
<dbReference type="Pfam" id="PF01266">
    <property type="entry name" value="DAO"/>
    <property type="match status" value="1"/>
</dbReference>
<dbReference type="Gene3D" id="3.50.50.60">
    <property type="entry name" value="FAD/NAD(P)-binding domain"/>
    <property type="match status" value="1"/>
</dbReference>
<dbReference type="PANTHER" id="PTHR13847">
    <property type="entry name" value="SARCOSINE DEHYDROGENASE-RELATED"/>
    <property type="match status" value="1"/>
</dbReference>
<proteinExistence type="predicted"/>
<dbReference type="RefSeq" id="WP_317564332.1">
    <property type="nucleotide sequence ID" value="NZ_JAWLJX010000002.1"/>
</dbReference>
<dbReference type="Gene3D" id="3.30.9.10">
    <property type="entry name" value="D-Amino Acid Oxidase, subunit A, domain 2"/>
    <property type="match status" value="1"/>
</dbReference>
<dbReference type="InterPro" id="IPR036188">
    <property type="entry name" value="FAD/NAD-bd_sf"/>
</dbReference>
<evidence type="ECO:0000313" key="3">
    <source>
        <dbReference type="Proteomes" id="UP001185755"/>
    </source>
</evidence>
<evidence type="ECO:0000259" key="1">
    <source>
        <dbReference type="Pfam" id="PF01266"/>
    </source>
</evidence>
<name>A0ABU4BCF0_9NOCA</name>
<keyword evidence="3" id="KW-1185">Reference proteome</keyword>